<organism evidence="7 8">
    <name type="scientific">Roseburia inulinivorans</name>
    <dbReference type="NCBI Taxonomy" id="360807"/>
    <lineage>
        <taxon>Bacteria</taxon>
        <taxon>Bacillati</taxon>
        <taxon>Bacillota</taxon>
        <taxon>Clostridia</taxon>
        <taxon>Lachnospirales</taxon>
        <taxon>Lachnospiraceae</taxon>
        <taxon>Roseburia</taxon>
    </lineage>
</organism>
<dbReference type="EMBL" id="QRHP01000007">
    <property type="protein sequence ID" value="RHF84520.1"/>
    <property type="molecule type" value="Genomic_DNA"/>
</dbReference>
<dbReference type="SUPFAM" id="SSF88946">
    <property type="entry name" value="Sigma2 domain of RNA polymerase sigma factors"/>
    <property type="match status" value="1"/>
</dbReference>
<dbReference type="AlphaFoldDB" id="A0A3R6H287"/>
<sequence>MRKTDTEKFANLIMKYHNDMYYLALSICKNEADAQDIVGETIVKAFEARNQLRNDARFKYWIMKILTNTAYTYLKRKKRLVFEEPVEEIAAKNENSDHGLWAKIMGIEEKYRMVIILYYEQEFSTREISKILNIPEGTVRSRLARAREKLKDILEAEQSGSF</sequence>
<dbReference type="RefSeq" id="WP_118202977.1">
    <property type="nucleotide sequence ID" value="NZ_QRHP01000007.1"/>
</dbReference>
<dbReference type="InterPro" id="IPR014284">
    <property type="entry name" value="RNA_pol_sigma-70_dom"/>
</dbReference>
<feature type="domain" description="RNA polymerase sigma factor 70 region 4 type 2" evidence="6">
    <location>
        <begin position="107"/>
        <end position="150"/>
    </location>
</feature>
<dbReference type="InterPro" id="IPR013325">
    <property type="entry name" value="RNA_pol_sigma_r2"/>
</dbReference>
<dbReference type="Pfam" id="PF04542">
    <property type="entry name" value="Sigma70_r2"/>
    <property type="match status" value="1"/>
</dbReference>
<evidence type="ECO:0000313" key="7">
    <source>
        <dbReference type="EMBL" id="RHF84520.1"/>
    </source>
</evidence>
<dbReference type="GO" id="GO:0006352">
    <property type="term" value="P:DNA-templated transcription initiation"/>
    <property type="evidence" value="ECO:0007669"/>
    <property type="project" value="InterPro"/>
</dbReference>
<dbReference type="GO" id="GO:0016987">
    <property type="term" value="F:sigma factor activity"/>
    <property type="evidence" value="ECO:0007669"/>
    <property type="project" value="UniProtKB-KW"/>
</dbReference>
<evidence type="ECO:0000256" key="4">
    <source>
        <dbReference type="ARBA" id="ARBA00023163"/>
    </source>
</evidence>
<dbReference type="NCBIfam" id="TIGR02937">
    <property type="entry name" value="sigma70-ECF"/>
    <property type="match status" value="1"/>
</dbReference>
<proteinExistence type="inferred from homology"/>
<evidence type="ECO:0000256" key="2">
    <source>
        <dbReference type="ARBA" id="ARBA00023015"/>
    </source>
</evidence>
<comment type="caution">
    <text evidence="7">The sequence shown here is derived from an EMBL/GenBank/DDBJ whole genome shotgun (WGS) entry which is preliminary data.</text>
</comment>
<keyword evidence="2" id="KW-0805">Transcription regulation</keyword>
<dbReference type="CDD" id="cd06171">
    <property type="entry name" value="Sigma70_r4"/>
    <property type="match status" value="1"/>
</dbReference>
<gene>
    <name evidence="7" type="ORF">DW654_08100</name>
</gene>
<keyword evidence="3" id="KW-0731">Sigma factor</keyword>
<evidence type="ECO:0000256" key="3">
    <source>
        <dbReference type="ARBA" id="ARBA00023082"/>
    </source>
</evidence>
<dbReference type="InterPro" id="IPR007627">
    <property type="entry name" value="RNA_pol_sigma70_r2"/>
</dbReference>
<evidence type="ECO:0000259" key="6">
    <source>
        <dbReference type="Pfam" id="PF08281"/>
    </source>
</evidence>
<dbReference type="GO" id="GO:0003677">
    <property type="term" value="F:DNA binding"/>
    <property type="evidence" value="ECO:0007669"/>
    <property type="project" value="InterPro"/>
</dbReference>
<feature type="domain" description="RNA polymerase sigma-70 region 2" evidence="5">
    <location>
        <begin position="12"/>
        <end position="79"/>
    </location>
</feature>
<accession>A0A3R6H287</accession>
<dbReference type="InterPro" id="IPR013249">
    <property type="entry name" value="RNA_pol_sigma70_r4_t2"/>
</dbReference>
<dbReference type="SUPFAM" id="SSF88659">
    <property type="entry name" value="Sigma3 and sigma4 domains of RNA polymerase sigma factors"/>
    <property type="match status" value="1"/>
</dbReference>
<dbReference type="PANTHER" id="PTHR43133">
    <property type="entry name" value="RNA POLYMERASE ECF-TYPE SIGMA FACTO"/>
    <property type="match status" value="1"/>
</dbReference>
<dbReference type="InterPro" id="IPR013324">
    <property type="entry name" value="RNA_pol_sigma_r3/r4-like"/>
</dbReference>
<dbReference type="PANTHER" id="PTHR43133:SF51">
    <property type="entry name" value="RNA POLYMERASE SIGMA FACTOR"/>
    <property type="match status" value="1"/>
</dbReference>
<name>A0A3R6H287_9FIRM</name>
<dbReference type="InterPro" id="IPR036388">
    <property type="entry name" value="WH-like_DNA-bd_sf"/>
</dbReference>
<reference evidence="7 8" key="1">
    <citation type="submission" date="2018-08" db="EMBL/GenBank/DDBJ databases">
        <title>A genome reference for cultivated species of the human gut microbiota.</title>
        <authorList>
            <person name="Zou Y."/>
            <person name="Xue W."/>
            <person name="Luo G."/>
        </authorList>
    </citation>
    <scope>NUCLEOTIDE SEQUENCE [LARGE SCALE GENOMIC DNA]</scope>
    <source>
        <strain evidence="7 8">AM23-23AC</strain>
    </source>
</reference>
<dbReference type="InterPro" id="IPR039425">
    <property type="entry name" value="RNA_pol_sigma-70-like"/>
</dbReference>
<dbReference type="Proteomes" id="UP000283701">
    <property type="component" value="Unassembled WGS sequence"/>
</dbReference>
<keyword evidence="4" id="KW-0804">Transcription</keyword>
<protein>
    <submittedName>
        <fullName evidence="7">RNA polymerase sigma factor</fullName>
    </submittedName>
</protein>
<evidence type="ECO:0000259" key="5">
    <source>
        <dbReference type="Pfam" id="PF04542"/>
    </source>
</evidence>
<evidence type="ECO:0000313" key="8">
    <source>
        <dbReference type="Proteomes" id="UP000283701"/>
    </source>
</evidence>
<dbReference type="Gene3D" id="1.10.1740.10">
    <property type="match status" value="1"/>
</dbReference>
<comment type="similarity">
    <text evidence="1">Belongs to the sigma-70 factor family. ECF subfamily.</text>
</comment>
<dbReference type="Pfam" id="PF08281">
    <property type="entry name" value="Sigma70_r4_2"/>
    <property type="match status" value="1"/>
</dbReference>
<evidence type="ECO:0000256" key="1">
    <source>
        <dbReference type="ARBA" id="ARBA00010641"/>
    </source>
</evidence>
<dbReference type="Gene3D" id="1.10.10.10">
    <property type="entry name" value="Winged helix-like DNA-binding domain superfamily/Winged helix DNA-binding domain"/>
    <property type="match status" value="1"/>
</dbReference>